<dbReference type="InterPro" id="IPR036388">
    <property type="entry name" value="WH-like_DNA-bd_sf"/>
</dbReference>
<proteinExistence type="inferred from homology"/>
<dbReference type="Gene3D" id="1.10.10.10">
    <property type="entry name" value="Winged helix-like DNA-binding domain superfamily/Winged helix DNA-binding domain"/>
    <property type="match status" value="1"/>
</dbReference>
<gene>
    <name evidence="5" type="ORF">Mco01_60640</name>
</gene>
<sequence>MRIGILGTLSVSGAEIGGARVRALLVRLALDPGRVVTYERLAEDLWPDDTPEHPPAALQSLVSRLRRQAPGLVRSHPSGYLLDVPREAVDAWEFERLTRAGRATSADPVEAGSLLRRALSLWRGPALADVAGLPFATAPAARLDELRAVALEGRIAADLAVRPGRRAGVPAPEELIAEIEEAVAAHPLREPLHALRVRALLAGGRRADALAAFERIRRRLADELGVDPGPELREAHLAALREDGAGPPVREGNLPAAVTSFVGRRADVLRVRELLGRARLVTLTGPGGAGKTRLAVEAARGLAGEVWLVELAPVTDPAGVAAAVRAMLPLPAPGVGDGRRDALEALVADLRGFGGVVVLDNCEHVVAEAARVAGRLLAGVPGLRILATGREALDIPGEHLHPVLPLELPAVGATVEEARACGAVALFADRAAAVRPGFAVDDAGVADVVRVCRELDGMPLAIELAAARLRSMPLPRLVEGLGGRLAFRGGRTAEPRHRTLRAVIGWSWDLLDPEEQALLRRLSVFAGGVTAESVGRVCGGGARVPALLASLADKSLVVVVERAAEIRYRLLETVRSYAAERLVESGEADETRARHARHFLEVAEAVEPLLRGREQSRVLAVLDAERGDLDAALELALASGDGRAALRMMMARFWSWMMRGRRREAAERARAVLGVVGGVAPEGLEVAHALCALVAPGDPYLVNGTPGAERALRVVEESGHPAALWSWMGATAYAGGAGEIRRRAAAAVERFEGHPDAWKRATALLVGGIVEFEYGRPGEGAAEARLREALGVFGGLGDRWGLALAHYWLSFVVENRGDAAGALALQEEAAALAEVIGGGEGLPGPVMLRVRLGRLRACAGDVEGAAAELRRVGEVAERLADPVAVGRVRHALGEVARRRGRPEEAEPLLAEALGLLEGRAGAPPQLAALVRMEMGRVRAARGDAAGAREWMRRAVELSGPSGDATVRAAVLEAAAVVFAEDPARAAALAGAAQALRGLADTAGTADPEVLAVVAKAAAGLGEAGCREALARGAGLAHPEDLLAGQA</sequence>
<name>A0ABQ4G7N6_9ACTN</name>
<dbReference type="InterPro" id="IPR001867">
    <property type="entry name" value="OmpR/PhoB-type_DNA-bd"/>
</dbReference>
<dbReference type="InterPro" id="IPR016032">
    <property type="entry name" value="Sig_transdc_resp-reg_C-effctor"/>
</dbReference>
<dbReference type="EMBL" id="BOOC01000034">
    <property type="protein sequence ID" value="GIH43064.1"/>
    <property type="molecule type" value="Genomic_DNA"/>
</dbReference>
<protein>
    <submittedName>
        <fullName evidence="5">SARP family transcriptional regulator</fullName>
    </submittedName>
</protein>
<dbReference type="Pfam" id="PF25872">
    <property type="entry name" value="HTH_77"/>
    <property type="match status" value="1"/>
</dbReference>
<dbReference type="SMART" id="SM01043">
    <property type="entry name" value="BTAD"/>
    <property type="match status" value="1"/>
</dbReference>
<evidence type="ECO:0000259" key="4">
    <source>
        <dbReference type="PROSITE" id="PS51755"/>
    </source>
</evidence>
<keyword evidence="2 3" id="KW-0238">DNA-binding</keyword>
<evidence type="ECO:0000313" key="5">
    <source>
        <dbReference type="EMBL" id="GIH43064.1"/>
    </source>
</evidence>
<dbReference type="Gene3D" id="1.25.40.10">
    <property type="entry name" value="Tetratricopeptide repeat domain"/>
    <property type="match status" value="2"/>
</dbReference>
<reference evidence="5 6" key="1">
    <citation type="submission" date="2021-01" db="EMBL/GenBank/DDBJ databases">
        <title>Whole genome shotgun sequence of Microbispora corallina NBRC 16416.</title>
        <authorList>
            <person name="Komaki H."/>
            <person name="Tamura T."/>
        </authorList>
    </citation>
    <scope>NUCLEOTIDE SEQUENCE [LARGE SCALE GENOMIC DNA]</scope>
    <source>
        <strain evidence="5 6">NBRC 16416</strain>
    </source>
</reference>
<dbReference type="Proteomes" id="UP000603904">
    <property type="component" value="Unassembled WGS sequence"/>
</dbReference>
<evidence type="ECO:0000256" key="3">
    <source>
        <dbReference type="PROSITE-ProRule" id="PRU01091"/>
    </source>
</evidence>
<dbReference type="SUPFAM" id="SSF46894">
    <property type="entry name" value="C-terminal effector domain of the bipartite response regulators"/>
    <property type="match status" value="1"/>
</dbReference>
<dbReference type="PANTHER" id="PTHR47691">
    <property type="entry name" value="REGULATOR-RELATED"/>
    <property type="match status" value="1"/>
</dbReference>
<evidence type="ECO:0000313" key="6">
    <source>
        <dbReference type="Proteomes" id="UP000603904"/>
    </source>
</evidence>
<organism evidence="5 6">
    <name type="scientific">Microbispora corallina</name>
    <dbReference type="NCBI Taxonomy" id="83302"/>
    <lineage>
        <taxon>Bacteria</taxon>
        <taxon>Bacillati</taxon>
        <taxon>Actinomycetota</taxon>
        <taxon>Actinomycetes</taxon>
        <taxon>Streptosporangiales</taxon>
        <taxon>Streptosporangiaceae</taxon>
        <taxon>Microbispora</taxon>
    </lineage>
</organism>
<dbReference type="InterPro" id="IPR011990">
    <property type="entry name" value="TPR-like_helical_dom_sf"/>
</dbReference>
<feature type="domain" description="OmpR/PhoB-type" evidence="4">
    <location>
        <begin position="1"/>
        <end position="84"/>
    </location>
</feature>
<feature type="DNA-binding region" description="OmpR/PhoB-type" evidence="3">
    <location>
        <begin position="1"/>
        <end position="84"/>
    </location>
</feature>
<dbReference type="PROSITE" id="PS51755">
    <property type="entry name" value="OMPR_PHOB"/>
    <property type="match status" value="1"/>
</dbReference>
<evidence type="ECO:0000256" key="2">
    <source>
        <dbReference type="ARBA" id="ARBA00023125"/>
    </source>
</evidence>
<dbReference type="InterPro" id="IPR058852">
    <property type="entry name" value="HTH_77"/>
</dbReference>
<keyword evidence="6" id="KW-1185">Reference proteome</keyword>
<comment type="similarity">
    <text evidence="1">Belongs to the AfsR/DnrI/RedD regulatory family.</text>
</comment>
<dbReference type="RefSeq" id="WP_204060218.1">
    <property type="nucleotide sequence ID" value="NZ_BOOC01000034.1"/>
</dbReference>
<dbReference type="SUPFAM" id="SSF52540">
    <property type="entry name" value="P-loop containing nucleoside triphosphate hydrolases"/>
    <property type="match status" value="1"/>
</dbReference>
<accession>A0ABQ4G7N6</accession>
<dbReference type="SMART" id="SM00862">
    <property type="entry name" value="Trans_reg_C"/>
    <property type="match status" value="1"/>
</dbReference>
<dbReference type="InterPro" id="IPR027417">
    <property type="entry name" value="P-loop_NTPase"/>
</dbReference>
<evidence type="ECO:0000256" key="1">
    <source>
        <dbReference type="ARBA" id="ARBA00005820"/>
    </source>
</evidence>
<dbReference type="SUPFAM" id="SSF48452">
    <property type="entry name" value="TPR-like"/>
    <property type="match status" value="2"/>
</dbReference>
<dbReference type="PANTHER" id="PTHR47691:SF3">
    <property type="entry name" value="HTH-TYPE TRANSCRIPTIONAL REGULATOR RV0890C-RELATED"/>
    <property type="match status" value="1"/>
</dbReference>
<dbReference type="CDD" id="cd15831">
    <property type="entry name" value="BTAD"/>
    <property type="match status" value="1"/>
</dbReference>
<comment type="caution">
    <text evidence="5">The sequence shown here is derived from an EMBL/GenBank/DDBJ whole genome shotgun (WGS) entry which is preliminary data.</text>
</comment>
<dbReference type="Pfam" id="PF03704">
    <property type="entry name" value="BTAD"/>
    <property type="match status" value="1"/>
</dbReference>
<dbReference type="InterPro" id="IPR005158">
    <property type="entry name" value="BTAD"/>
</dbReference>